<gene>
    <name evidence="1" type="ORF">DVS81_16670</name>
</gene>
<dbReference type="AlphaFoldDB" id="A0A369XPV7"/>
<accession>A0A369XPV7</accession>
<comment type="caution">
    <text evidence="1">The sequence shown here is derived from an EMBL/GenBank/DDBJ whole genome shotgun (WGS) entry which is preliminary data.</text>
</comment>
<protein>
    <submittedName>
        <fullName evidence="1">Uncharacterized protein</fullName>
    </submittedName>
</protein>
<reference evidence="1 2" key="1">
    <citation type="submission" date="2018-05" db="EMBL/GenBank/DDBJ databases">
        <title>Integrated omic analyses show evidence that a Ca. Accumulibacter phosphatis strain performs denitrification under micro-aerobic conditions.</title>
        <authorList>
            <person name="Camejo P.Y."/>
            <person name="Katherine M.D."/>
            <person name="Daniel N.R."/>
        </authorList>
    </citation>
    <scope>NUCLEOTIDE SEQUENCE [LARGE SCALE GENOMIC DNA]</scope>
    <source>
        <strain evidence="1">UW-LDO-IC</strain>
    </source>
</reference>
<dbReference type="EMBL" id="QPGA01000042">
    <property type="protein sequence ID" value="RDE49438.1"/>
    <property type="molecule type" value="Genomic_DNA"/>
</dbReference>
<evidence type="ECO:0000313" key="1">
    <source>
        <dbReference type="EMBL" id="RDE49438.1"/>
    </source>
</evidence>
<name>A0A369XPV7_9PROT</name>
<dbReference type="Proteomes" id="UP000253831">
    <property type="component" value="Unassembled WGS sequence"/>
</dbReference>
<proteinExistence type="predicted"/>
<evidence type="ECO:0000313" key="2">
    <source>
        <dbReference type="Proteomes" id="UP000253831"/>
    </source>
</evidence>
<sequence>MPPPHYEHFAKVLKAPICSRLWSWGDVRDDGAIFLRCWDEEIKKGVALLGSSYEIPPQELPLLCE</sequence>
<organism evidence="1 2">
    <name type="scientific">Candidatus Accumulibacter meliphilus</name>
    <dbReference type="NCBI Taxonomy" id="2211374"/>
    <lineage>
        <taxon>Bacteria</taxon>
        <taxon>Pseudomonadati</taxon>
        <taxon>Pseudomonadota</taxon>
        <taxon>Betaproteobacteria</taxon>
        <taxon>Candidatus Accumulibacter</taxon>
    </lineage>
</organism>